<dbReference type="Proteomes" id="UP000403266">
    <property type="component" value="Unassembled WGS sequence"/>
</dbReference>
<name>A0A5N7MW20_9HYPH</name>
<dbReference type="OrthoDB" id="8020995at2"/>
<accession>A0A5N7MW20</accession>
<evidence type="ECO:0000313" key="2">
    <source>
        <dbReference type="Proteomes" id="UP000403266"/>
    </source>
</evidence>
<gene>
    <name evidence="1" type="ORF">FS320_41265</name>
</gene>
<dbReference type="RefSeq" id="WP_152718369.1">
    <property type="nucleotide sequence ID" value="NZ_VOSJ01000602.1"/>
</dbReference>
<protein>
    <submittedName>
        <fullName evidence="1">Uncharacterized protein</fullName>
    </submittedName>
</protein>
<organism evidence="1 2">
    <name type="scientific">Microvirga tunisiensis</name>
    <dbReference type="NCBI Taxonomy" id="2108360"/>
    <lineage>
        <taxon>Bacteria</taxon>
        <taxon>Pseudomonadati</taxon>
        <taxon>Pseudomonadota</taxon>
        <taxon>Alphaproteobacteria</taxon>
        <taxon>Hyphomicrobiales</taxon>
        <taxon>Methylobacteriaceae</taxon>
        <taxon>Microvirga</taxon>
    </lineage>
</organism>
<dbReference type="EMBL" id="VOSK01000562">
    <property type="protein sequence ID" value="MPR31161.1"/>
    <property type="molecule type" value="Genomic_DNA"/>
</dbReference>
<proteinExistence type="predicted"/>
<reference evidence="1 2" key="1">
    <citation type="journal article" date="2019" name="Syst. Appl. Microbiol.">
        <title>Microvirga tunisiensis sp. nov., a root nodule symbiotic bacterium isolated from Lupinus micranthus and L. luteus grown in Northern Tunisia.</title>
        <authorList>
            <person name="Msaddak A."/>
            <person name="Rejili M."/>
            <person name="Duran D."/>
            <person name="Mars M."/>
            <person name="Palacios J.M."/>
            <person name="Ruiz-Argueso T."/>
            <person name="Rey L."/>
            <person name="Imperial J."/>
        </authorList>
    </citation>
    <scope>NUCLEOTIDE SEQUENCE [LARGE SCALE GENOMIC DNA]</scope>
    <source>
        <strain evidence="1 2">Lmie10</strain>
    </source>
</reference>
<keyword evidence="2" id="KW-1185">Reference proteome</keyword>
<comment type="caution">
    <text evidence="1">The sequence shown here is derived from an EMBL/GenBank/DDBJ whole genome shotgun (WGS) entry which is preliminary data.</text>
</comment>
<sequence>MMVDRKLLKTALSELVRLKNGTQKPTGLMAHLYTSALEEWADRLDVDPPKLNKLVLGREAVSSEHLH</sequence>
<dbReference type="AlphaFoldDB" id="A0A5N7MW20"/>
<evidence type="ECO:0000313" key="1">
    <source>
        <dbReference type="EMBL" id="MPR31161.1"/>
    </source>
</evidence>